<keyword evidence="3 4" id="KW-0418">Kinase</keyword>
<dbReference type="EMBL" id="CP093365">
    <property type="protein sequence ID" value="UQS84239.1"/>
    <property type="molecule type" value="Genomic_DNA"/>
</dbReference>
<dbReference type="PROSITE" id="PS00584">
    <property type="entry name" value="PFKB_KINASES_2"/>
    <property type="match status" value="1"/>
</dbReference>
<evidence type="ECO:0000256" key="1">
    <source>
        <dbReference type="ARBA" id="ARBA00010688"/>
    </source>
</evidence>
<dbReference type="InterPro" id="IPR002139">
    <property type="entry name" value="Ribo/fructo_kinase"/>
</dbReference>
<gene>
    <name evidence="6" type="ORF">MOO47_03570</name>
</gene>
<accession>A0ABY4PEW5</accession>
<dbReference type="InterPro" id="IPR011611">
    <property type="entry name" value="PfkB_dom"/>
</dbReference>
<evidence type="ECO:0000256" key="2">
    <source>
        <dbReference type="ARBA" id="ARBA00022679"/>
    </source>
</evidence>
<dbReference type="Proteomes" id="UP000831947">
    <property type="component" value="Chromosome"/>
</dbReference>
<evidence type="ECO:0000259" key="5">
    <source>
        <dbReference type="Pfam" id="PF00294"/>
    </source>
</evidence>
<dbReference type="InterPro" id="IPR029056">
    <property type="entry name" value="Ribokinase-like"/>
</dbReference>
<dbReference type="PANTHER" id="PTHR10584">
    <property type="entry name" value="SUGAR KINASE"/>
    <property type="match status" value="1"/>
</dbReference>
<organism evidence="6 7">
    <name type="scientific">Bombilactobacillus thymidiniphilus</name>
    <dbReference type="NCBI Taxonomy" id="2923363"/>
    <lineage>
        <taxon>Bacteria</taxon>
        <taxon>Bacillati</taxon>
        <taxon>Bacillota</taxon>
        <taxon>Bacilli</taxon>
        <taxon>Lactobacillales</taxon>
        <taxon>Lactobacillaceae</taxon>
        <taxon>Bombilactobacillus</taxon>
    </lineage>
</organism>
<evidence type="ECO:0000313" key="7">
    <source>
        <dbReference type="Proteomes" id="UP000831947"/>
    </source>
</evidence>
<evidence type="ECO:0000256" key="3">
    <source>
        <dbReference type="ARBA" id="ARBA00022777"/>
    </source>
</evidence>
<dbReference type="InterPro" id="IPR002173">
    <property type="entry name" value="Carboh/pur_kinase_PfkB_CS"/>
</dbReference>
<keyword evidence="2 4" id="KW-0808">Transferase</keyword>
<protein>
    <submittedName>
        <fullName evidence="6">PfkB family carbohydrate kinase</fullName>
    </submittedName>
</protein>
<evidence type="ECO:0000313" key="6">
    <source>
        <dbReference type="EMBL" id="UQS84239.1"/>
    </source>
</evidence>
<dbReference type="RefSeq" id="WP_249513423.1">
    <property type="nucleotide sequence ID" value="NZ_CP093365.1"/>
</dbReference>
<evidence type="ECO:0000256" key="4">
    <source>
        <dbReference type="RuleBase" id="RU003704"/>
    </source>
</evidence>
<proteinExistence type="inferred from homology"/>
<feature type="domain" description="Carbohydrate kinase PfkB" evidence="5">
    <location>
        <begin position="3"/>
        <end position="290"/>
    </location>
</feature>
<keyword evidence="7" id="KW-1185">Reference proteome</keyword>
<sequence length="294" mass="32185">MTTKVLVIGAALVDLMTNVDHLPHAGEDISADTPKITVGGCALNVCSALQKNNIAVDLLIPVGQGPYAQIIQKQFIQHNIHSLITPQKSDNGWDLCLVEANGERSFVTFAGVEQSWQEDWFVNCDWSNYQYIYLSGYELENKTSAQIILRQLRQNASQIPILFDASPRIGALDPTILRELWQLSVIVHANQAELAILATQATSLKQQLFHVKQLTQMPVIATLGAHGTIYLLDNECILVPGEAAVKIQNTSGAGDAHCGGLLVAKMQNKTWPRAIQFANELAALVVQKAASNFY</sequence>
<dbReference type="Pfam" id="PF00294">
    <property type="entry name" value="PfkB"/>
    <property type="match status" value="1"/>
</dbReference>
<dbReference type="Gene3D" id="3.40.1190.20">
    <property type="match status" value="1"/>
</dbReference>
<comment type="similarity">
    <text evidence="1 4">Belongs to the carbohydrate kinase PfkB family.</text>
</comment>
<dbReference type="SUPFAM" id="SSF53613">
    <property type="entry name" value="Ribokinase-like"/>
    <property type="match status" value="1"/>
</dbReference>
<dbReference type="GO" id="GO:0016301">
    <property type="term" value="F:kinase activity"/>
    <property type="evidence" value="ECO:0007669"/>
    <property type="project" value="UniProtKB-KW"/>
</dbReference>
<name>A0ABY4PEW5_9LACO</name>
<dbReference type="PRINTS" id="PR00990">
    <property type="entry name" value="RIBOKINASE"/>
</dbReference>
<dbReference type="PANTHER" id="PTHR10584:SF166">
    <property type="entry name" value="RIBOKINASE"/>
    <property type="match status" value="1"/>
</dbReference>
<reference evidence="6 7" key="1">
    <citation type="journal article" date="2022" name="Int. J. Syst. Evol. Microbiol.">
        <title>Apilactobacillus apisilvae sp. nov., Nicolia spurrieriana gen. nov. sp. nov., Bombilactobacillus folatiphilus sp. nov. and Bombilactobacillus thymidiniphilus sp. nov., four new lactic acid bacterial isolates from stingless bees Tetragonula carbonaria and Austroplebeia australis.</title>
        <authorList>
            <person name="Oliphant S.A."/>
            <person name="Watson-Haigh N.S."/>
            <person name="Sumby K.M."/>
            <person name="Gardner J."/>
            <person name="Groom S."/>
            <person name="Jiranek V."/>
        </authorList>
    </citation>
    <scope>NUCLEOTIDE SEQUENCE [LARGE SCALE GENOMIC DNA]</scope>
    <source>
        <strain evidence="6 7">SG4_A1</strain>
    </source>
</reference>